<dbReference type="PROSITE" id="PS51462">
    <property type="entry name" value="NUDIX"/>
    <property type="match status" value="1"/>
</dbReference>
<evidence type="ECO:0000259" key="7">
    <source>
        <dbReference type="PROSITE" id="PS51462"/>
    </source>
</evidence>
<evidence type="ECO:0000313" key="9">
    <source>
        <dbReference type="Proteomes" id="UP000005867"/>
    </source>
</evidence>
<evidence type="ECO:0000256" key="2">
    <source>
        <dbReference type="ARBA" id="ARBA00001946"/>
    </source>
</evidence>
<evidence type="ECO:0000256" key="1">
    <source>
        <dbReference type="ARBA" id="ARBA00001936"/>
    </source>
</evidence>
<dbReference type="SUPFAM" id="SSF55811">
    <property type="entry name" value="Nudix"/>
    <property type="match status" value="1"/>
</dbReference>
<dbReference type="STRING" id="1104324.P186_0926"/>
<name>G7VB57_9CREN</name>
<proteinExistence type="predicted"/>
<evidence type="ECO:0000256" key="3">
    <source>
        <dbReference type="ARBA" id="ARBA00022723"/>
    </source>
</evidence>
<evidence type="ECO:0000256" key="6">
    <source>
        <dbReference type="ARBA" id="ARBA00023211"/>
    </source>
</evidence>
<protein>
    <submittedName>
        <fullName evidence="8">MutT/nudix family protein</fullName>
    </submittedName>
</protein>
<reference evidence="8 9" key="1">
    <citation type="journal article" date="2012" name="J. Bacteriol.">
        <title>Complete genome sequence of strain 1860, a crenarchaeon of the genus pyrobaculum able to grow with various electron acceptors.</title>
        <authorList>
            <person name="Mardanov A.V."/>
            <person name="Gumerov V.M."/>
            <person name="Slobodkina G.B."/>
            <person name="Beletsky A.V."/>
            <person name="Bonch-Osmolovskaya E.A."/>
            <person name="Ravin N.V."/>
            <person name="Skryabin K.G."/>
        </authorList>
    </citation>
    <scope>NUCLEOTIDE SEQUENCE [LARGE SCALE GENOMIC DNA]</scope>
    <source>
        <strain evidence="8 9">1860</strain>
    </source>
</reference>
<dbReference type="EMBL" id="CP003098">
    <property type="protein sequence ID" value="AET32367.1"/>
    <property type="molecule type" value="Genomic_DNA"/>
</dbReference>
<dbReference type="GO" id="GO:0046872">
    <property type="term" value="F:metal ion binding"/>
    <property type="evidence" value="ECO:0007669"/>
    <property type="project" value="UniProtKB-KW"/>
</dbReference>
<evidence type="ECO:0000313" key="8">
    <source>
        <dbReference type="EMBL" id="AET32367.1"/>
    </source>
</evidence>
<keyword evidence="3" id="KW-0479">Metal-binding</keyword>
<dbReference type="InterPro" id="IPR015797">
    <property type="entry name" value="NUDIX_hydrolase-like_dom_sf"/>
</dbReference>
<comment type="cofactor">
    <cofactor evidence="1">
        <name>Mn(2+)</name>
        <dbReference type="ChEBI" id="CHEBI:29035"/>
    </cofactor>
</comment>
<evidence type="ECO:0000256" key="4">
    <source>
        <dbReference type="ARBA" id="ARBA00022801"/>
    </source>
</evidence>
<dbReference type="BioCyc" id="PSP1104324:GJSN-906-MONOMER"/>
<evidence type="ECO:0000256" key="5">
    <source>
        <dbReference type="ARBA" id="ARBA00022842"/>
    </source>
</evidence>
<dbReference type="GO" id="GO:0010945">
    <property type="term" value="F:coenzyme A diphosphatase activity"/>
    <property type="evidence" value="ECO:0007669"/>
    <property type="project" value="InterPro"/>
</dbReference>
<keyword evidence="9" id="KW-1185">Reference proteome</keyword>
<dbReference type="InterPro" id="IPR045121">
    <property type="entry name" value="CoAse"/>
</dbReference>
<sequence>MGVLLDRGRILLIRRVSREGDPWSGQVAFPGGRWREGEDLLQTAVREVEEEVGVRPTGLVGVMAPQSPKNAPWLKVVPFVFDRWEGEVRPNPREVAEARWVAREELAEEEWMGRYAYVAGSWVIWGLTFRILKALVDCGLF</sequence>
<comment type="cofactor">
    <cofactor evidence="2">
        <name>Mg(2+)</name>
        <dbReference type="ChEBI" id="CHEBI:18420"/>
    </cofactor>
</comment>
<dbReference type="HOGENOM" id="CLU_040940_5_3_2"/>
<keyword evidence="5" id="KW-0460">Magnesium</keyword>
<gene>
    <name evidence="8" type="ORF">P186_0926</name>
</gene>
<dbReference type="InterPro" id="IPR000086">
    <property type="entry name" value="NUDIX_hydrolase_dom"/>
</dbReference>
<dbReference type="Pfam" id="PF00293">
    <property type="entry name" value="NUDIX"/>
    <property type="match status" value="1"/>
</dbReference>
<dbReference type="KEGG" id="pyr:P186_0926"/>
<accession>G7VB57</accession>
<dbReference type="Proteomes" id="UP000005867">
    <property type="component" value="Chromosome"/>
</dbReference>
<dbReference type="Gene3D" id="3.90.79.10">
    <property type="entry name" value="Nucleoside Triphosphate Pyrophosphohydrolase"/>
    <property type="match status" value="1"/>
</dbReference>
<dbReference type="InterPro" id="IPR020084">
    <property type="entry name" value="NUDIX_hydrolase_CS"/>
</dbReference>
<dbReference type="PROSITE" id="PS00893">
    <property type="entry name" value="NUDIX_BOX"/>
    <property type="match status" value="1"/>
</dbReference>
<dbReference type="AlphaFoldDB" id="G7VB57"/>
<keyword evidence="4" id="KW-0378">Hydrolase</keyword>
<dbReference type="PANTHER" id="PTHR12992:SF11">
    <property type="entry name" value="MITOCHONDRIAL COENZYME A DIPHOSPHATASE NUDT8"/>
    <property type="match status" value="1"/>
</dbReference>
<dbReference type="PANTHER" id="PTHR12992">
    <property type="entry name" value="NUDIX HYDROLASE"/>
    <property type="match status" value="1"/>
</dbReference>
<keyword evidence="6" id="KW-0464">Manganese</keyword>
<dbReference type="eggNOG" id="arCOG01072">
    <property type="taxonomic scope" value="Archaea"/>
</dbReference>
<feature type="domain" description="Nudix hydrolase" evidence="7">
    <location>
        <begin position="1"/>
        <end position="123"/>
    </location>
</feature>
<organism evidence="8 9">
    <name type="scientific">Pyrobaculum ferrireducens</name>
    <dbReference type="NCBI Taxonomy" id="1104324"/>
    <lineage>
        <taxon>Archaea</taxon>
        <taxon>Thermoproteota</taxon>
        <taxon>Thermoprotei</taxon>
        <taxon>Thermoproteales</taxon>
        <taxon>Thermoproteaceae</taxon>
        <taxon>Pyrobaculum</taxon>
    </lineage>
</organism>